<evidence type="ECO:0000256" key="1">
    <source>
        <dbReference type="ARBA" id="ARBA00004613"/>
    </source>
</evidence>
<evidence type="ECO:0000313" key="9">
    <source>
        <dbReference type="Proteomes" id="UP001161691"/>
    </source>
</evidence>
<keyword evidence="9" id="KW-1185">Reference proteome</keyword>
<feature type="domain" description="SD-repeat containing protein B" evidence="7">
    <location>
        <begin position="1319"/>
        <end position="1436"/>
    </location>
</feature>
<feature type="domain" description="SD-repeat containing protein B" evidence="7">
    <location>
        <begin position="1567"/>
        <end position="1690"/>
    </location>
</feature>
<feature type="domain" description="SD-repeat containing protein B" evidence="7">
    <location>
        <begin position="876"/>
        <end position="963"/>
    </location>
</feature>
<dbReference type="NCBIfam" id="TIGR01451">
    <property type="entry name" value="B_ant_repeat"/>
    <property type="match status" value="1"/>
</dbReference>
<reference evidence="8" key="1">
    <citation type="submission" date="2023-04" db="EMBL/GenBank/DDBJ databases">
        <title>Comparative genomic analysis of Cohnella hashimotonis sp. nov., isolated from the International Space Station.</title>
        <authorList>
            <person name="Venkateswaran K."/>
            <person name="Simpson A."/>
        </authorList>
    </citation>
    <scope>NUCLEOTIDE SEQUENCE</scope>
    <source>
        <strain evidence="8">F6_2S_P_1</strain>
    </source>
</reference>
<accession>A0ABT6TD34</accession>
<feature type="transmembrane region" description="Helical" evidence="5">
    <location>
        <begin position="2639"/>
        <end position="2659"/>
    </location>
</feature>
<feature type="domain" description="SD-repeat containing protein B" evidence="7">
    <location>
        <begin position="2186"/>
        <end position="2300"/>
    </location>
</feature>
<proteinExistence type="predicted"/>
<feature type="domain" description="SD-repeat containing protein B" evidence="7">
    <location>
        <begin position="1185"/>
        <end position="1296"/>
    </location>
</feature>
<feature type="region of interest" description="Disordered" evidence="4">
    <location>
        <begin position="1901"/>
        <end position="1925"/>
    </location>
</feature>
<dbReference type="Pfam" id="PF01345">
    <property type="entry name" value="DUF11"/>
    <property type="match status" value="1"/>
</dbReference>
<feature type="domain" description="SD-repeat containing protein B" evidence="7">
    <location>
        <begin position="2310"/>
        <end position="2424"/>
    </location>
</feature>
<feature type="compositionally biased region" description="Gly residues" evidence="4">
    <location>
        <begin position="2575"/>
        <end position="2612"/>
    </location>
</feature>
<evidence type="ECO:0000259" key="7">
    <source>
        <dbReference type="Pfam" id="PF17210"/>
    </source>
</evidence>
<feature type="domain" description="SD-repeat containing protein B" evidence="7">
    <location>
        <begin position="1940"/>
        <end position="2057"/>
    </location>
</feature>
<dbReference type="InterPro" id="IPR001434">
    <property type="entry name" value="OmcB-like_DUF11"/>
</dbReference>
<dbReference type="InterPro" id="IPR047589">
    <property type="entry name" value="DUF11_rpt"/>
</dbReference>
<dbReference type="Gene3D" id="2.60.40.10">
    <property type="entry name" value="Immunoglobulins"/>
    <property type="match status" value="13"/>
</dbReference>
<dbReference type="InterPro" id="IPR013783">
    <property type="entry name" value="Ig-like_fold"/>
</dbReference>
<dbReference type="InterPro" id="IPR051417">
    <property type="entry name" value="SDr/BOS_complex"/>
</dbReference>
<feature type="region of interest" description="Disordered" evidence="4">
    <location>
        <begin position="1268"/>
        <end position="1290"/>
    </location>
</feature>
<dbReference type="Pfam" id="PF17210">
    <property type="entry name" value="SdrD_B"/>
    <property type="match status" value="13"/>
</dbReference>
<feature type="compositionally biased region" description="Gly residues" evidence="4">
    <location>
        <begin position="2619"/>
        <end position="2629"/>
    </location>
</feature>
<feature type="domain" description="SD-repeat containing protein B" evidence="7">
    <location>
        <begin position="2062"/>
        <end position="2182"/>
    </location>
</feature>
<protein>
    <submittedName>
        <fullName evidence="8">SdrD B-like domain-containing protein</fullName>
    </submittedName>
</protein>
<name>A0ABT6TD34_9BACL</name>
<keyword evidence="2" id="KW-0964">Secreted</keyword>
<gene>
    <name evidence="8" type="ORF">KB449_06895</name>
</gene>
<evidence type="ECO:0000256" key="4">
    <source>
        <dbReference type="SAM" id="MobiDB-lite"/>
    </source>
</evidence>
<feature type="domain" description="SD-repeat containing protein B" evidence="7">
    <location>
        <begin position="1695"/>
        <end position="1813"/>
    </location>
</feature>
<feature type="compositionally biased region" description="Low complexity" evidence="4">
    <location>
        <begin position="2553"/>
        <end position="2574"/>
    </location>
</feature>
<dbReference type="SUPFAM" id="SSF117074">
    <property type="entry name" value="Hypothetical protein PA1324"/>
    <property type="match status" value="13"/>
</dbReference>
<evidence type="ECO:0000256" key="5">
    <source>
        <dbReference type="SAM" id="Phobius"/>
    </source>
</evidence>
<keyword evidence="5" id="KW-0812">Transmembrane</keyword>
<keyword evidence="5" id="KW-0472">Membrane</keyword>
<feature type="domain" description="DUF11" evidence="6">
    <location>
        <begin position="190"/>
        <end position="292"/>
    </location>
</feature>
<keyword evidence="5" id="KW-1133">Transmembrane helix</keyword>
<feature type="compositionally biased region" description="Polar residues" evidence="4">
    <location>
        <begin position="1279"/>
        <end position="1290"/>
    </location>
</feature>
<feature type="domain" description="SD-repeat containing protein B" evidence="7">
    <location>
        <begin position="2429"/>
        <end position="2544"/>
    </location>
</feature>
<comment type="subcellular location">
    <subcellularLocation>
        <location evidence="1">Secreted</location>
    </subcellularLocation>
</comment>
<dbReference type="InterPro" id="IPR033764">
    <property type="entry name" value="Sdr_B"/>
</dbReference>
<evidence type="ECO:0000313" key="8">
    <source>
        <dbReference type="EMBL" id="MDI4644684.1"/>
    </source>
</evidence>
<evidence type="ECO:0000259" key="6">
    <source>
        <dbReference type="Pfam" id="PF01345"/>
    </source>
</evidence>
<dbReference type="PANTHER" id="PTHR23303:SF15">
    <property type="entry name" value="COLOSSIN-A"/>
    <property type="match status" value="1"/>
</dbReference>
<sequence length="2668" mass="280480">MKIFKSFLAITLVFGLLWSRSWLPEPDANADSDAANGILMSMSTDVPVVDSGRTFIYTINFSFSDLVDSGIDTEKLKLVLPLPAGVEFNNYIPLSILSGMTQVGNNLEFSFKNSSAGGPVAGTSYMLQINAHYTAHTTPDGTETTTTAKIYGPDAGGNPTVELEASNPVTVKAQAAADWELVKERVSPIPTPLVDGQVQYKLTFNNKKSGTDIGVLDIENVVLKDTLPAEAEFVSAYPTPSSAPAPGATGVVTWSPAGTLADDAVYYVTVRYPASSVDTSTTVTNIANVTYNPLGKPQLSTSANVSHGFTDTKIDTGPGGFYKNVEDRQKEISPGQDVKFYVGGFSNRSNSTLEDAVIADMTPTQDSGGNPVNLDLKEIDTATFHEVSVNYAVYYTTKASPVAGDWVYWQSVSPETSEKLSASSLNLGADRVMGVQFRFAGSLPVSFSQTTNFTLTYTLRSGSSITNGNYIRNTANLDYTFDSTPKHGSDSADVYVWQDRPLVRLDKTLVSSGPFVPSNTTTDSYAEFDLKVSNTSFSSAEFHDPIVFDVLPKGLEYVSAAISDSSANFSAASFALDAPTPTALSGDRTLLRWKFAPGTKMPLNSSFTIRVKAKIAEYAPATTYTNQAGVTSNNEAYLNDYYFNPLKTDTNDYDGDGSPTNRYIGSSADVTVNRVAELGSYKRVRGELDDDWKAGTFPTGCTFGDVSCDQLGNTVAGGRVDYKLTVKNNSNFDVDHVVVVDTLPRQGDEGALLGSRGSEWGTVLTEPLAANADYTVYYSTDVHAKINTASGWSATPPADLTTVTALKFEFAAAFSLAPGQEYPIVWMMKAPLGTTVDRIAWNSFAHQAQEKGTSSKLEPAEPPKVGVHINPPTGLSLGDYVWADVNKDGIQDAGEPGVNGVKVELLKSDNTPFTKDFKDDGTTVHIPVTTVTGPDASGKAGYYLFPNLPAGDYKVKFTMPTSLPEDYKYGSGADAYTNEARHFTAWTQKEAGSNNAVDSNVGVVGSSDTSPTVITDVIHLTANDLTIDAGLEPPLGAIGDYVWYDADGSGTQNEPAAGHGVSGVLVELFKQIGSNWVTQGTQTTDANGKYLFDNLLPGKYKVKFPSQYAFDTDSDGTAEDILLTYKDKGSKRFEDSNAYDLASATTFGSAATADKAKPLGFSDVIDLRLGEKNLTIDAGYVLPVELGDEVWVDGNADGKQGTDPTDVPKSGVTVRLLTESGAQVKDRNDNFVTATTDSNGKYLFDHLLPRKYKVEFVLPTGYGFTRKGQGGAASDSDVNRSANNEPTLQTSGQTDTILTVVAPGARDMRIDAGLVKLVALGDYVWNDKDQDGVQDAGEPGVSGVVVNLYYEDDSTTAVYRTATTAVDGLYKFSNLYPGNYKVEFVRGNGYLFTINGAGTAASDSDAIVPALPTATKAKTATIAMNAVDNMDIDAGLYELSSLGDKVWLDTNGDGVQDAGETGVAGVQVQLLDGTGDPVTADAYGTAISTQTTAADGLYKFQYLNAGSYTVKFTLPTGYWFVQPNQGSDDAKDSDAIKQGTGSVGLADKTLSTGEHDMTIDAGIHTLASLGDLVWHDLNGDGIQNAGEPGKSGIKVELFEADGTTPANDAYGNPVASQTTDANGNYKFINLSAGDYKVKFSLLPAGFKFTGKHQSTSAVDSDASNADADLGLTDTVTLAIGQQRTDIDAGIVDRVSLGNFVWSDKDFDGIQDAGEPGVEGVTVKLYDAADLTTVIKTAVTDADGSYLFTNLWPGEYVVQFILPNDDYMFTQSQAGSNREIDSNADDDVSGTNFGFSDAITLVSEQDDLTIDAGLVELASLGDTVWHDANDNGIQDVGENGFAGAKVNLLDGSGNPVLKGGVPVTTTTDLNGRYKFTKLVPGDYIVQFELPTDYIFAKKNATGSTASNDSDADPITGHSAIVSLSPGENDVDTDAGLVKLTALGDYVWMDRNLNGIQDAGETGVAGVTVRLLDGAGSPVMSGGLPVTTTTDADGKYLFDRLVPGTYRVSFDLPAGYVFTAQDAGPLDTADSDANASDGGRTASVTLSSGDINTTLDAGLIKLVNLGDKLWVDLGAIGRQDGEPADSAAAGVIVRLLQGDGSPVLSGGAPVTTVTDASGNYLFTNLYPGSYKVRFDLPAGYMFTKSLVTGTGYTTDNDSNVDASGTTGPISLTAGQDDMSIDAGIVLPAAIGDFVWEDADSNGIQGPDEKGRNGLKVELLDALGNVLKTTTTADLAGKPGYYKFDGLMPDTYKIKFYIPDGQLFTSKGATPDATRDSDAGLEGDTAAVTLTPGEYRDDIDAGFYPVPAIIPAALGDRVWLDVNGNGLQDDSETGLNGVTVELYNRFNALVATKVTANDADGKPGYYAFTGLNPEDYTVKFILPAGYQFTKPAQGTDRSKDSNADSLGKTPVVSLIAGMNDKTIDAGLIPLSSIGDYVWIDSNANGKQDAGEVGLNDVEVTLYDADGNEIATQLTGQDAGGKPGYYAFKDLAPGAYRVGFKLPNGYAWTTVHAAGSKGDNDSDAGPDGRTGVISLQPGASDLTVDAGLVLKKGEPQTPDTGTGTDNGGTDNPGSDNPGQGNGSTGGTDGTGGNGSGGVDAGGNNGSEDGGADGGSNGASSGASGSGSANGGGQLPKTGETAPIYPLIGYGLIAASLILFAIRLRNRKPKRTL</sequence>
<feature type="domain" description="SD-repeat containing protein B" evidence="7">
    <location>
        <begin position="1441"/>
        <end position="1563"/>
    </location>
</feature>
<dbReference type="RefSeq" id="WP_282907672.1">
    <property type="nucleotide sequence ID" value="NZ_JAGRPV010000001.1"/>
</dbReference>
<feature type="region of interest" description="Disordered" evidence="4">
    <location>
        <begin position="2513"/>
        <end position="2630"/>
    </location>
</feature>
<evidence type="ECO:0000256" key="2">
    <source>
        <dbReference type="ARBA" id="ARBA00022525"/>
    </source>
</evidence>
<evidence type="ECO:0000256" key="3">
    <source>
        <dbReference type="ARBA" id="ARBA00022729"/>
    </source>
</evidence>
<dbReference type="PANTHER" id="PTHR23303">
    <property type="entry name" value="CARBOXYPEPTIDASE REGULATORY REGION-CONTAINING"/>
    <property type="match status" value="1"/>
</dbReference>
<feature type="domain" description="SD-repeat containing protein B" evidence="7">
    <location>
        <begin position="1037"/>
        <end position="1119"/>
    </location>
</feature>
<dbReference type="EMBL" id="JAGRPV010000001">
    <property type="protein sequence ID" value="MDI4644684.1"/>
    <property type="molecule type" value="Genomic_DNA"/>
</dbReference>
<keyword evidence="3" id="KW-0732">Signal</keyword>
<dbReference type="Proteomes" id="UP001161691">
    <property type="component" value="Unassembled WGS sequence"/>
</dbReference>
<comment type="caution">
    <text evidence="8">The sequence shown here is derived from an EMBL/GenBank/DDBJ whole genome shotgun (WGS) entry which is preliminary data.</text>
</comment>
<feature type="domain" description="SD-repeat containing protein B" evidence="7">
    <location>
        <begin position="1817"/>
        <end position="1935"/>
    </location>
</feature>
<organism evidence="8 9">
    <name type="scientific">Cohnella hashimotonis</name>
    <dbReference type="NCBI Taxonomy" id="2826895"/>
    <lineage>
        <taxon>Bacteria</taxon>
        <taxon>Bacillati</taxon>
        <taxon>Bacillota</taxon>
        <taxon>Bacilli</taxon>
        <taxon>Bacillales</taxon>
        <taxon>Paenibacillaceae</taxon>
        <taxon>Cohnella</taxon>
    </lineage>
</organism>